<dbReference type="Proteomes" id="UP000734854">
    <property type="component" value="Unassembled WGS sequence"/>
</dbReference>
<dbReference type="PANTHER" id="PTHR33070:SF120">
    <property type="entry name" value="EXPRESSED PROTEIN"/>
    <property type="match status" value="1"/>
</dbReference>
<dbReference type="GO" id="GO:0048364">
    <property type="term" value="P:root development"/>
    <property type="evidence" value="ECO:0007669"/>
    <property type="project" value="InterPro"/>
</dbReference>
<evidence type="ECO:0000313" key="2">
    <source>
        <dbReference type="Proteomes" id="UP000734854"/>
    </source>
</evidence>
<dbReference type="GO" id="GO:0048367">
    <property type="term" value="P:shoot system development"/>
    <property type="evidence" value="ECO:0007669"/>
    <property type="project" value="InterPro"/>
</dbReference>
<comment type="caution">
    <text evidence="1">The sequence shown here is derived from an EMBL/GenBank/DDBJ whole genome shotgun (WGS) entry which is preliminary data.</text>
</comment>
<accession>A0A8J5HV26</accession>
<dbReference type="PANTHER" id="PTHR33070">
    <property type="entry name" value="OS06G0725500 PROTEIN"/>
    <property type="match status" value="1"/>
</dbReference>
<proteinExistence type="predicted"/>
<dbReference type="AlphaFoldDB" id="A0A8J5HV26"/>
<gene>
    <name evidence="1" type="ORF">ZIOFF_015845</name>
</gene>
<dbReference type="InterPro" id="IPR004320">
    <property type="entry name" value="BPS1_pln"/>
</dbReference>
<name>A0A8J5HV26_ZINOF</name>
<organism evidence="1 2">
    <name type="scientific">Zingiber officinale</name>
    <name type="common">Ginger</name>
    <name type="synonym">Amomum zingiber</name>
    <dbReference type="NCBI Taxonomy" id="94328"/>
    <lineage>
        <taxon>Eukaryota</taxon>
        <taxon>Viridiplantae</taxon>
        <taxon>Streptophyta</taxon>
        <taxon>Embryophyta</taxon>
        <taxon>Tracheophyta</taxon>
        <taxon>Spermatophyta</taxon>
        <taxon>Magnoliopsida</taxon>
        <taxon>Liliopsida</taxon>
        <taxon>Zingiberales</taxon>
        <taxon>Zingiberaceae</taxon>
        <taxon>Zingiber</taxon>
    </lineage>
</organism>
<evidence type="ECO:0000313" key="1">
    <source>
        <dbReference type="EMBL" id="KAG6525874.1"/>
    </source>
</evidence>
<dbReference type="Pfam" id="PF03087">
    <property type="entry name" value="BPS1"/>
    <property type="match status" value="2"/>
</dbReference>
<sequence length="556" mass="63812">MAASQPSHVRSISLPSRDHPSVLKMEEELRKFRSFMAQSSLTSRMIVDGMKGLGGLYECIDELLHSPSSNQHFSSQQQKKWMEVELDGSIRLLELLGALRDCVQQIKDRIRDHEIGLRRRGAVAKSKIQTHILSDKKLLKNIQNCFRSLKHMDEKDAFSCTGDEQFGPCKASKIMKEVRLFAMSLLQFIFNFLSLPRPKTKTSRWSLISKALQNRKLSCEGEHEDVKDEATTHYQLQTFQNSIKNLEEGLDSLYRSIIRNREVPGSTVHTSSHQILRFSAFQHHIVMAASQPFHARSISLPSRDHPSILKTEEELRKLRSFMAQSSLTSLMIVDGLKGLGGLYECINELLHSPSSNQHFSSQQQKKWMEVELADSIKLLELIGALRDHVQQIKDQIRDHEIALRRRGAVTKSKIQTHILSDKKLLKNIQNCFRSLKHMDEKDAFSCTGGEQFGPCKASKILKEVRLFAISLLQFVFNFLSLPRPKTKTSRWSLISKALQNRKVTCEGEYEDVKDEATTRYQLQMSENSIRHLEEGLDSLYRSIIQNRVAFLNFFSL</sequence>
<dbReference type="EMBL" id="JACMSC010000004">
    <property type="protein sequence ID" value="KAG6525874.1"/>
    <property type="molecule type" value="Genomic_DNA"/>
</dbReference>
<keyword evidence="2" id="KW-1185">Reference proteome</keyword>
<reference evidence="1 2" key="1">
    <citation type="submission" date="2020-08" db="EMBL/GenBank/DDBJ databases">
        <title>Plant Genome Project.</title>
        <authorList>
            <person name="Zhang R.-G."/>
        </authorList>
    </citation>
    <scope>NUCLEOTIDE SEQUENCE [LARGE SCALE GENOMIC DNA]</scope>
    <source>
        <tissue evidence="1">Rhizome</tissue>
    </source>
</reference>
<protein>
    <submittedName>
        <fullName evidence="1">Uncharacterized protein</fullName>
    </submittedName>
</protein>